<accession>A0ABR2T7P4</accession>
<organism evidence="2 3">
    <name type="scientific">Hibiscus sabdariffa</name>
    <name type="common">roselle</name>
    <dbReference type="NCBI Taxonomy" id="183260"/>
    <lineage>
        <taxon>Eukaryota</taxon>
        <taxon>Viridiplantae</taxon>
        <taxon>Streptophyta</taxon>
        <taxon>Embryophyta</taxon>
        <taxon>Tracheophyta</taxon>
        <taxon>Spermatophyta</taxon>
        <taxon>Magnoliopsida</taxon>
        <taxon>eudicotyledons</taxon>
        <taxon>Gunneridae</taxon>
        <taxon>Pentapetalae</taxon>
        <taxon>rosids</taxon>
        <taxon>malvids</taxon>
        <taxon>Malvales</taxon>
        <taxon>Malvaceae</taxon>
        <taxon>Malvoideae</taxon>
        <taxon>Hibiscus</taxon>
    </lineage>
</organism>
<sequence length="233" mass="24719">MGTKPSYVAVVAGIVGRGKEAESSPIDDDIIIKDEDVQINHDGPFPINVPSSSRFRALQELEVGVEDATPPSVQIGGQGPRSTPKPCSPSSKVVNSNGLALRSKAGHHHLISDNGAPSSVYVISLKEGDVPNVSINKLNFIFGLHMAKTYSDSVKRSFKTKHQPYLCSSSRPPLISSNNGLHMIGVQKVNSSDLDLGGKGGNFLNVDFNCPHSSSPIAVTSPSCDKENQAYVA</sequence>
<comment type="caution">
    <text evidence="2">The sequence shown here is derived from an EMBL/GenBank/DDBJ whole genome shotgun (WGS) entry which is preliminary data.</text>
</comment>
<dbReference type="Proteomes" id="UP001396334">
    <property type="component" value="Unassembled WGS sequence"/>
</dbReference>
<gene>
    <name evidence="2" type="ORF">V6N11_018539</name>
</gene>
<name>A0ABR2T7P4_9ROSI</name>
<evidence type="ECO:0000313" key="2">
    <source>
        <dbReference type="EMBL" id="KAK9033508.1"/>
    </source>
</evidence>
<evidence type="ECO:0000313" key="3">
    <source>
        <dbReference type="Proteomes" id="UP001396334"/>
    </source>
</evidence>
<dbReference type="EMBL" id="JBBPBN010000008">
    <property type="protein sequence ID" value="KAK9033508.1"/>
    <property type="molecule type" value="Genomic_DNA"/>
</dbReference>
<evidence type="ECO:0000256" key="1">
    <source>
        <dbReference type="SAM" id="MobiDB-lite"/>
    </source>
</evidence>
<protein>
    <submittedName>
        <fullName evidence="2">Uncharacterized protein</fullName>
    </submittedName>
</protein>
<feature type="region of interest" description="Disordered" evidence="1">
    <location>
        <begin position="67"/>
        <end position="95"/>
    </location>
</feature>
<proteinExistence type="predicted"/>
<keyword evidence="3" id="KW-1185">Reference proteome</keyword>
<reference evidence="2 3" key="1">
    <citation type="journal article" date="2024" name="G3 (Bethesda)">
        <title>Genome assembly of Hibiscus sabdariffa L. provides insights into metabolisms of medicinal natural products.</title>
        <authorList>
            <person name="Kim T."/>
        </authorList>
    </citation>
    <scope>NUCLEOTIDE SEQUENCE [LARGE SCALE GENOMIC DNA]</scope>
    <source>
        <strain evidence="2">TK-2024</strain>
        <tissue evidence="2">Old leaves</tissue>
    </source>
</reference>